<evidence type="ECO:0000256" key="2">
    <source>
        <dbReference type="SAM" id="Phobius"/>
    </source>
</evidence>
<dbReference type="AlphaFoldDB" id="A0A3R7QLI2"/>
<feature type="region of interest" description="Disordered" evidence="1">
    <location>
        <begin position="324"/>
        <end position="386"/>
    </location>
</feature>
<comment type="caution">
    <text evidence="3">The sequence shown here is derived from an EMBL/GenBank/DDBJ whole genome shotgun (WGS) entry which is preliminary data.</text>
</comment>
<feature type="transmembrane region" description="Helical" evidence="2">
    <location>
        <begin position="60"/>
        <end position="76"/>
    </location>
</feature>
<keyword evidence="2" id="KW-0812">Transmembrane</keyword>
<feature type="transmembrane region" description="Helical" evidence="2">
    <location>
        <begin position="252"/>
        <end position="278"/>
    </location>
</feature>
<reference evidence="3 4" key="2">
    <citation type="submission" date="2019-01" db="EMBL/GenBank/DDBJ databases">
        <title>The decoding of complex shrimp genome reveals the adaptation for benthos swimmer, frequently molting mechanism and breeding impact on genome.</title>
        <authorList>
            <person name="Sun Y."/>
            <person name="Gao Y."/>
            <person name="Yu Y."/>
        </authorList>
    </citation>
    <scope>NUCLEOTIDE SEQUENCE [LARGE SCALE GENOMIC DNA]</scope>
    <source>
        <tissue evidence="3">Muscle</tissue>
    </source>
</reference>
<feature type="transmembrane region" description="Helical" evidence="2">
    <location>
        <begin position="224"/>
        <end position="246"/>
    </location>
</feature>
<keyword evidence="4" id="KW-1185">Reference proteome</keyword>
<protein>
    <submittedName>
        <fullName evidence="3">Uncharacterized protein</fullName>
    </submittedName>
</protein>
<reference evidence="3 4" key="1">
    <citation type="submission" date="2018-04" db="EMBL/GenBank/DDBJ databases">
        <authorList>
            <person name="Zhang X."/>
            <person name="Yuan J."/>
            <person name="Li F."/>
            <person name="Xiang J."/>
        </authorList>
    </citation>
    <scope>NUCLEOTIDE SEQUENCE [LARGE SCALE GENOMIC DNA]</scope>
    <source>
        <tissue evidence="3">Muscle</tissue>
    </source>
</reference>
<accession>A0A3R7QLI2</accession>
<feature type="transmembrane region" description="Helical" evidence="2">
    <location>
        <begin position="426"/>
        <end position="445"/>
    </location>
</feature>
<feature type="transmembrane region" description="Helical" evidence="2">
    <location>
        <begin position="451"/>
        <end position="470"/>
    </location>
</feature>
<sequence>MGTRSFTFRSFNHNITMNSRVFVALLLCGLWASSESLILLGTTAAAGTIAATTVTASAAAALGVGALAVLKGVLIGKHLKRRYRRDVDSMEIDDEVEVAVAKELDSAGCIAKLLCEIEATPADSLTPSMSTFKTAFENPDNLKSSRIEYDQAIALAKTTPRRAASDSTNRNDVLHLVQVPSRPINTGRGAGVEARILCVIARNASRYEGGTCAFNHNITMNSRVFVALLLCGLWASSESLILLGTTAAAGTIAATTVTASAAAALGVGALAVLKGVLIGKHLKRRYRRDVDSMEIDDEAEVAVAKELDSAGCIAKLLCEIEATPETASPHPCPPSRRPSRIPTTSSPPASSTTRPSPSPRTTPRRAASDSTRSGPSPPLPPSTRYKYRALPGTNITLVLSLLQNTSRLRHHHEFSRVCRSPPVRPLGLLRVFILLGTTAAAGTIAATTVTASAAAALGVGALAVLKGVLIGKHLKRRYRRDVDSMEEDVATEIAVAQKMDSAGCVAKLLCEIEAMSADQLTPAMSTFKTAFDNNSNLKGSRGVYDLAITFGSKFAKKDAKACSALFDKCVLSRDDLSFMLDSTFSC</sequence>
<evidence type="ECO:0000313" key="4">
    <source>
        <dbReference type="Proteomes" id="UP000283509"/>
    </source>
</evidence>
<dbReference type="Proteomes" id="UP000283509">
    <property type="component" value="Unassembled WGS sequence"/>
</dbReference>
<dbReference type="EMBL" id="QCYY01002318">
    <property type="protein sequence ID" value="ROT71264.1"/>
    <property type="molecule type" value="Genomic_DNA"/>
</dbReference>
<evidence type="ECO:0000313" key="3">
    <source>
        <dbReference type="EMBL" id="ROT71264.1"/>
    </source>
</evidence>
<feature type="compositionally biased region" description="Low complexity" evidence="1">
    <location>
        <begin position="340"/>
        <end position="365"/>
    </location>
</feature>
<keyword evidence="2" id="KW-0472">Membrane</keyword>
<name>A0A3R7QLI2_PENVA</name>
<organism evidence="3 4">
    <name type="scientific">Penaeus vannamei</name>
    <name type="common">Whiteleg shrimp</name>
    <name type="synonym">Litopenaeus vannamei</name>
    <dbReference type="NCBI Taxonomy" id="6689"/>
    <lineage>
        <taxon>Eukaryota</taxon>
        <taxon>Metazoa</taxon>
        <taxon>Ecdysozoa</taxon>
        <taxon>Arthropoda</taxon>
        <taxon>Crustacea</taxon>
        <taxon>Multicrustacea</taxon>
        <taxon>Malacostraca</taxon>
        <taxon>Eumalacostraca</taxon>
        <taxon>Eucarida</taxon>
        <taxon>Decapoda</taxon>
        <taxon>Dendrobranchiata</taxon>
        <taxon>Penaeoidea</taxon>
        <taxon>Penaeidae</taxon>
        <taxon>Penaeus</taxon>
    </lineage>
</organism>
<proteinExistence type="predicted"/>
<keyword evidence="2" id="KW-1133">Transmembrane helix</keyword>
<gene>
    <name evidence="3" type="ORF">C7M84_010425</name>
</gene>
<evidence type="ECO:0000256" key="1">
    <source>
        <dbReference type="SAM" id="MobiDB-lite"/>
    </source>
</evidence>